<feature type="domain" description="NodB homology" evidence="4">
    <location>
        <begin position="37"/>
        <end position="238"/>
    </location>
</feature>
<dbReference type="CDD" id="cd10967">
    <property type="entry name" value="CE4_GLA_like_6s"/>
    <property type="match status" value="1"/>
</dbReference>
<reference evidence="5 6" key="1">
    <citation type="journal article" date="2013" name="Int. J. Syst. Evol. Microbiol.">
        <title>Marinoscillum luteum sp. nov., isolated from marine sediment.</title>
        <authorList>
            <person name="Cha I.T."/>
            <person name="Park S.J."/>
            <person name="Kim S.J."/>
            <person name="Kim J.G."/>
            <person name="Jung M.Y."/>
            <person name="Shin K.S."/>
            <person name="Kwon K.K."/>
            <person name="Yang S.H."/>
            <person name="Seo Y.S."/>
            <person name="Rhee S.K."/>
        </authorList>
    </citation>
    <scope>NUCLEOTIDE SEQUENCE [LARGE SCALE GENOMIC DNA]</scope>
    <source>
        <strain evidence="5 6">KCTC 23939</strain>
    </source>
</reference>
<protein>
    <submittedName>
        <fullName evidence="5">Polysaccharide deacetylase family protein</fullName>
    </submittedName>
</protein>
<evidence type="ECO:0000256" key="1">
    <source>
        <dbReference type="ARBA" id="ARBA00004613"/>
    </source>
</evidence>
<dbReference type="Pfam" id="PF01522">
    <property type="entry name" value="Polysacc_deac_1"/>
    <property type="match status" value="1"/>
</dbReference>
<comment type="caution">
    <text evidence="5">The sequence shown here is derived from an EMBL/GenBank/DDBJ whole genome shotgun (WGS) entry which is preliminary data.</text>
</comment>
<dbReference type="EMBL" id="JBIPKE010000020">
    <property type="protein sequence ID" value="MFH6985734.1"/>
    <property type="molecule type" value="Genomic_DNA"/>
</dbReference>
<dbReference type="Gene3D" id="3.20.20.370">
    <property type="entry name" value="Glycoside hydrolase/deacetylase"/>
    <property type="match status" value="1"/>
</dbReference>
<dbReference type="PROSITE" id="PS51677">
    <property type="entry name" value="NODB"/>
    <property type="match status" value="1"/>
</dbReference>
<gene>
    <name evidence="5" type="ORF">ACHKAR_19935</name>
</gene>
<dbReference type="PANTHER" id="PTHR34216:SF3">
    <property type="entry name" value="POLY-BETA-1,6-N-ACETYL-D-GLUCOSAMINE N-DEACETYLASE"/>
    <property type="match status" value="1"/>
</dbReference>
<evidence type="ECO:0000256" key="3">
    <source>
        <dbReference type="SAM" id="SignalP"/>
    </source>
</evidence>
<keyword evidence="6" id="KW-1185">Reference proteome</keyword>
<sequence>MKSKYTALTAALLMSLSVGAQIDESYEVATWHGFKTSAVSYTFDDNTSNQLPVALPLFDQYGFKVTLYTVTNWGPDWTALQKASNNGHEVASHTISHPSLPSISAEEQEAQLQQSQSTIRSNVQGAEVLTLAYPNCNIGDLATIEKYYIAGRVCSGQIISAKPGDYYRLSSMIVGSQGEVNSTSAFQTKVELAKSSGGWAVFLIHGVDNDGGYSPVASSVLSEHVDFMNANSDDYWIGTFAEVVKYIKERESISISESAITADSLKVTISDGLEDALYNQAVSIRRKLPVNWSTASVYIDGAAIESDVQSENGISYVVFDAVPDQGVITIGSAGGPAIALATPNDIPPVAFHPNPFSDTIQIKSGGSFKYSIYSLTGQQLSSGEGNNSIFVGKSLPSGTYLVRVNDHSSISQFKIVKQ</sequence>
<keyword evidence="2 3" id="KW-0732">Signal</keyword>
<proteinExistence type="predicted"/>
<feature type="signal peptide" evidence="3">
    <location>
        <begin position="1"/>
        <end position="20"/>
    </location>
</feature>
<feature type="chain" id="PRO_5046559726" evidence="3">
    <location>
        <begin position="21"/>
        <end position="418"/>
    </location>
</feature>
<dbReference type="InterPro" id="IPR011330">
    <property type="entry name" value="Glyco_hydro/deAcase_b/a-brl"/>
</dbReference>
<dbReference type="InterPro" id="IPR026444">
    <property type="entry name" value="Secre_tail"/>
</dbReference>
<comment type="subcellular location">
    <subcellularLocation>
        <location evidence="1">Secreted</location>
    </subcellularLocation>
</comment>
<evidence type="ECO:0000256" key="2">
    <source>
        <dbReference type="ARBA" id="ARBA00022729"/>
    </source>
</evidence>
<dbReference type="NCBIfam" id="TIGR04183">
    <property type="entry name" value="Por_Secre_tail"/>
    <property type="match status" value="1"/>
</dbReference>
<evidence type="ECO:0000259" key="4">
    <source>
        <dbReference type="PROSITE" id="PS51677"/>
    </source>
</evidence>
<dbReference type="SUPFAM" id="SSF88713">
    <property type="entry name" value="Glycoside hydrolase/deacetylase"/>
    <property type="match status" value="1"/>
</dbReference>
<dbReference type="InterPro" id="IPR002509">
    <property type="entry name" value="NODB_dom"/>
</dbReference>
<accession>A0ABW7NGQ5</accession>
<name>A0ABW7NGQ5_9BACT</name>
<dbReference type="PANTHER" id="PTHR34216">
    <property type="match status" value="1"/>
</dbReference>
<dbReference type="Proteomes" id="UP001610063">
    <property type="component" value="Unassembled WGS sequence"/>
</dbReference>
<organism evidence="5 6">
    <name type="scientific">Marinoscillum luteum</name>
    <dbReference type="NCBI Taxonomy" id="861051"/>
    <lineage>
        <taxon>Bacteria</taxon>
        <taxon>Pseudomonadati</taxon>
        <taxon>Bacteroidota</taxon>
        <taxon>Cytophagia</taxon>
        <taxon>Cytophagales</taxon>
        <taxon>Reichenbachiellaceae</taxon>
        <taxon>Marinoscillum</taxon>
    </lineage>
</organism>
<dbReference type="RefSeq" id="WP_395419134.1">
    <property type="nucleotide sequence ID" value="NZ_JBIPKE010000020.1"/>
</dbReference>
<evidence type="ECO:0000313" key="5">
    <source>
        <dbReference type="EMBL" id="MFH6985734.1"/>
    </source>
</evidence>
<dbReference type="Pfam" id="PF18962">
    <property type="entry name" value="Por_Secre_tail"/>
    <property type="match status" value="1"/>
</dbReference>
<dbReference type="InterPro" id="IPR051398">
    <property type="entry name" value="Polysacch_Deacetylase"/>
</dbReference>
<evidence type="ECO:0000313" key="6">
    <source>
        <dbReference type="Proteomes" id="UP001610063"/>
    </source>
</evidence>